<protein>
    <submittedName>
        <fullName evidence="1">Uncharacterized protein</fullName>
    </submittedName>
</protein>
<dbReference type="AlphaFoldDB" id="A0A9P6G479"/>
<gene>
    <name evidence="1" type="ORF">PMIN01_13172</name>
</gene>
<proteinExistence type="predicted"/>
<sequence>MAISDYAGTKLTLPTVPNLATLPIFNKLVVLIPVFVKWKKNEEISTMKGDRVSQDEGKVAEINKLCRRVGSSA</sequence>
<organism evidence="1 2">
    <name type="scientific">Paraphaeosphaeria minitans</name>
    <dbReference type="NCBI Taxonomy" id="565426"/>
    <lineage>
        <taxon>Eukaryota</taxon>
        <taxon>Fungi</taxon>
        <taxon>Dikarya</taxon>
        <taxon>Ascomycota</taxon>
        <taxon>Pezizomycotina</taxon>
        <taxon>Dothideomycetes</taxon>
        <taxon>Pleosporomycetidae</taxon>
        <taxon>Pleosporales</taxon>
        <taxon>Massarineae</taxon>
        <taxon>Didymosphaeriaceae</taxon>
        <taxon>Paraphaeosphaeria</taxon>
    </lineage>
</organism>
<evidence type="ECO:0000313" key="2">
    <source>
        <dbReference type="Proteomes" id="UP000756921"/>
    </source>
</evidence>
<dbReference type="OrthoDB" id="10363623at2759"/>
<keyword evidence="2" id="KW-1185">Reference proteome</keyword>
<accession>A0A9P6G479</accession>
<dbReference type="EMBL" id="WJXW01000018">
    <property type="protein sequence ID" value="KAF9728792.1"/>
    <property type="molecule type" value="Genomic_DNA"/>
</dbReference>
<reference evidence="1" key="1">
    <citation type="journal article" date="2020" name="Mol. Plant Microbe Interact.">
        <title>Genome Sequence of the Biocontrol Agent Coniothyrium minitans strain Conio (IMI 134523).</title>
        <authorList>
            <person name="Patel D."/>
            <person name="Shittu T.A."/>
            <person name="Baroncelli R."/>
            <person name="Muthumeenakshi S."/>
            <person name="Osborne T.H."/>
            <person name="Janganan T.K."/>
            <person name="Sreenivasaprasad S."/>
        </authorList>
    </citation>
    <scope>NUCLEOTIDE SEQUENCE</scope>
    <source>
        <strain evidence="1">Conio</strain>
    </source>
</reference>
<comment type="caution">
    <text evidence="1">The sequence shown here is derived from an EMBL/GenBank/DDBJ whole genome shotgun (WGS) entry which is preliminary data.</text>
</comment>
<evidence type="ECO:0000313" key="1">
    <source>
        <dbReference type="EMBL" id="KAF9728792.1"/>
    </source>
</evidence>
<dbReference type="Proteomes" id="UP000756921">
    <property type="component" value="Unassembled WGS sequence"/>
</dbReference>
<name>A0A9P6G479_9PLEO</name>